<reference evidence="3 4" key="1">
    <citation type="submission" date="2024-07" db="EMBL/GenBank/DDBJ databases">
        <title>Chromosome-level genome assembly of the water stick insect Ranatra chinensis (Heteroptera: Nepidae).</title>
        <authorList>
            <person name="Liu X."/>
        </authorList>
    </citation>
    <scope>NUCLEOTIDE SEQUENCE [LARGE SCALE GENOMIC DNA]</scope>
    <source>
        <strain evidence="3">Cailab_2021Rc</strain>
        <tissue evidence="3">Muscle</tissue>
    </source>
</reference>
<sequence>SYRRLALKWHPDKNPDNPEEANRRFKEISEAYEVLSDGLSRVFLDGKRRLYDQQQRAMRTGSGPRNSRSSFRGFFPSPLHRWFFDKKRRMYDQYGSEGLRGMSGGPRSRSSFEDIHDFAFPGFSFSFRDPEEVFREFFGGSPFGGVFGELILILCSVPMRNGGRQHSSLHTSLFNPFGLGFDDMLNSMNGGGGGGGHTFSSFTSFGGNAGGGAPVTKRTVTSTKFTNGKQITTKKIMENGKETIMRYENDILKFKTVNGVPQAISSSRREDL</sequence>
<dbReference type="CDD" id="cd06257">
    <property type="entry name" value="DnaJ"/>
    <property type="match status" value="1"/>
</dbReference>
<dbReference type="SUPFAM" id="SSF46565">
    <property type="entry name" value="Chaperone J-domain"/>
    <property type="match status" value="1"/>
</dbReference>
<feature type="non-terminal residue" evidence="3">
    <location>
        <position position="1"/>
    </location>
</feature>
<keyword evidence="1" id="KW-0143">Chaperone</keyword>
<dbReference type="InterPro" id="IPR043183">
    <property type="entry name" value="DNJB2/6-like"/>
</dbReference>
<dbReference type="Pfam" id="PF00226">
    <property type="entry name" value="DnaJ"/>
    <property type="match status" value="1"/>
</dbReference>
<dbReference type="Proteomes" id="UP001558652">
    <property type="component" value="Unassembled WGS sequence"/>
</dbReference>
<evidence type="ECO:0000256" key="1">
    <source>
        <dbReference type="ARBA" id="ARBA00023186"/>
    </source>
</evidence>
<name>A0ABD0YQ48_9HEMI</name>
<evidence type="ECO:0000313" key="4">
    <source>
        <dbReference type="Proteomes" id="UP001558652"/>
    </source>
</evidence>
<dbReference type="SMART" id="SM00271">
    <property type="entry name" value="DnaJ"/>
    <property type="match status" value="1"/>
</dbReference>
<dbReference type="Gene3D" id="1.10.287.110">
    <property type="entry name" value="DnaJ domain"/>
    <property type="match status" value="1"/>
</dbReference>
<protein>
    <recommendedName>
        <fullName evidence="2">J domain-containing protein</fullName>
    </recommendedName>
</protein>
<gene>
    <name evidence="3" type="ORF">AAG570_009802</name>
</gene>
<dbReference type="PANTHER" id="PTHR45168">
    <property type="entry name" value="DNAJ HOMOLOG SUBFAMILY B MEMBER 2"/>
    <property type="match status" value="1"/>
</dbReference>
<dbReference type="PANTHER" id="PTHR45168:SF3">
    <property type="entry name" value="DNAJ HEAT SHOCK PROTEIN FAMILY (HSP40) MEMBER B2"/>
    <property type="match status" value="1"/>
</dbReference>
<comment type="caution">
    <text evidence="3">The sequence shown here is derived from an EMBL/GenBank/DDBJ whole genome shotgun (WGS) entry which is preliminary data.</text>
</comment>
<dbReference type="EMBL" id="JBFDAA010000004">
    <property type="protein sequence ID" value="KAL1138110.1"/>
    <property type="molecule type" value="Genomic_DNA"/>
</dbReference>
<dbReference type="InterPro" id="IPR036869">
    <property type="entry name" value="J_dom_sf"/>
</dbReference>
<feature type="domain" description="J" evidence="2">
    <location>
        <begin position="1"/>
        <end position="55"/>
    </location>
</feature>
<accession>A0ABD0YQ48</accession>
<evidence type="ECO:0000259" key="2">
    <source>
        <dbReference type="PROSITE" id="PS50076"/>
    </source>
</evidence>
<dbReference type="InterPro" id="IPR001623">
    <property type="entry name" value="DnaJ_domain"/>
</dbReference>
<dbReference type="AlphaFoldDB" id="A0ABD0YQ48"/>
<dbReference type="PRINTS" id="PR00625">
    <property type="entry name" value="JDOMAIN"/>
</dbReference>
<dbReference type="PROSITE" id="PS50076">
    <property type="entry name" value="DNAJ_2"/>
    <property type="match status" value="1"/>
</dbReference>
<evidence type="ECO:0000313" key="3">
    <source>
        <dbReference type="EMBL" id="KAL1138110.1"/>
    </source>
</evidence>
<keyword evidence="4" id="KW-1185">Reference proteome</keyword>
<organism evidence="3 4">
    <name type="scientific">Ranatra chinensis</name>
    <dbReference type="NCBI Taxonomy" id="642074"/>
    <lineage>
        <taxon>Eukaryota</taxon>
        <taxon>Metazoa</taxon>
        <taxon>Ecdysozoa</taxon>
        <taxon>Arthropoda</taxon>
        <taxon>Hexapoda</taxon>
        <taxon>Insecta</taxon>
        <taxon>Pterygota</taxon>
        <taxon>Neoptera</taxon>
        <taxon>Paraneoptera</taxon>
        <taxon>Hemiptera</taxon>
        <taxon>Heteroptera</taxon>
        <taxon>Panheteroptera</taxon>
        <taxon>Nepomorpha</taxon>
        <taxon>Nepidae</taxon>
        <taxon>Ranatrinae</taxon>
        <taxon>Ranatra</taxon>
    </lineage>
</organism>
<proteinExistence type="predicted"/>